<dbReference type="PANTHER" id="PTHR30390">
    <property type="entry name" value="SEDOHEPTULOSE 7-PHOSPHATE ISOMERASE / DNAA INITIATOR-ASSOCIATING FACTOR FOR REPLICATION INITIATION"/>
    <property type="match status" value="1"/>
</dbReference>
<evidence type="ECO:0000313" key="2">
    <source>
        <dbReference type="EMBL" id="SVB43560.1"/>
    </source>
</evidence>
<gene>
    <name evidence="2" type="ORF">METZ01_LOCUS196414</name>
</gene>
<feature type="domain" description="SIS" evidence="1">
    <location>
        <begin position="12"/>
        <end position="173"/>
    </location>
</feature>
<dbReference type="Pfam" id="PF13580">
    <property type="entry name" value="SIS_2"/>
    <property type="match status" value="1"/>
</dbReference>
<dbReference type="InterPro" id="IPR001347">
    <property type="entry name" value="SIS_dom"/>
</dbReference>
<dbReference type="GO" id="GO:0097367">
    <property type="term" value="F:carbohydrate derivative binding"/>
    <property type="evidence" value="ECO:0007669"/>
    <property type="project" value="InterPro"/>
</dbReference>
<proteinExistence type="predicted"/>
<dbReference type="GO" id="GO:1901135">
    <property type="term" value="P:carbohydrate derivative metabolic process"/>
    <property type="evidence" value="ECO:0007669"/>
    <property type="project" value="InterPro"/>
</dbReference>
<dbReference type="PROSITE" id="PS51464">
    <property type="entry name" value="SIS"/>
    <property type="match status" value="1"/>
</dbReference>
<dbReference type="InterPro" id="IPR046348">
    <property type="entry name" value="SIS_dom_sf"/>
</dbReference>
<reference evidence="2" key="1">
    <citation type="submission" date="2018-05" db="EMBL/GenBank/DDBJ databases">
        <authorList>
            <person name="Lanie J.A."/>
            <person name="Ng W.-L."/>
            <person name="Kazmierczak K.M."/>
            <person name="Andrzejewski T.M."/>
            <person name="Davidsen T.M."/>
            <person name="Wayne K.J."/>
            <person name="Tettelin H."/>
            <person name="Glass J.I."/>
            <person name="Rusch D."/>
            <person name="Podicherti R."/>
            <person name="Tsui H.-C.T."/>
            <person name="Winkler M.E."/>
        </authorList>
    </citation>
    <scope>NUCLEOTIDE SEQUENCE</scope>
</reference>
<sequence length="174" mass="18649">MRRLDTDEIGRFIETLLDARERGATIFLIGNGGSAATASHWANDLALGTNAYEHPFRALSLTDNVAVLTALGNDLGYDEIFVRQLRILGKKGDVLVGISASGNSPNLLKAFEHSLSVGIKTIAITGFDGGKMKTMADEGIHVPTAPGEYGPAEDVHMVLNHLVCAYLMRLVRTG</sequence>
<protein>
    <recommendedName>
        <fullName evidence="1">SIS domain-containing protein</fullName>
    </recommendedName>
</protein>
<dbReference type="InterPro" id="IPR050099">
    <property type="entry name" value="SIS_GmhA/DiaA_subfam"/>
</dbReference>
<dbReference type="SUPFAM" id="SSF53697">
    <property type="entry name" value="SIS domain"/>
    <property type="match status" value="1"/>
</dbReference>
<organism evidence="2">
    <name type="scientific">marine metagenome</name>
    <dbReference type="NCBI Taxonomy" id="408172"/>
    <lineage>
        <taxon>unclassified sequences</taxon>
        <taxon>metagenomes</taxon>
        <taxon>ecological metagenomes</taxon>
    </lineage>
</organism>
<name>A0A382DYL6_9ZZZZ</name>
<dbReference type="AlphaFoldDB" id="A0A382DYL6"/>
<dbReference type="CDD" id="cd05006">
    <property type="entry name" value="SIS_GmhA"/>
    <property type="match status" value="1"/>
</dbReference>
<evidence type="ECO:0000259" key="1">
    <source>
        <dbReference type="PROSITE" id="PS51464"/>
    </source>
</evidence>
<dbReference type="EMBL" id="UINC01041795">
    <property type="protein sequence ID" value="SVB43560.1"/>
    <property type="molecule type" value="Genomic_DNA"/>
</dbReference>
<dbReference type="Gene3D" id="3.40.50.10490">
    <property type="entry name" value="Glucose-6-phosphate isomerase like protein, domain 1"/>
    <property type="match status" value="1"/>
</dbReference>
<accession>A0A382DYL6</accession>
<dbReference type="InterPro" id="IPR035461">
    <property type="entry name" value="GmhA/DiaA"/>
</dbReference>
<dbReference type="PANTHER" id="PTHR30390:SF8">
    <property type="entry name" value="SUGAR ISOMERASE (SIS)"/>
    <property type="match status" value="1"/>
</dbReference>